<gene>
    <name evidence="1" type="ORF">SFMTTN_2037</name>
</gene>
<dbReference type="RefSeq" id="WP_124705012.1">
    <property type="nucleotide sequence ID" value="NZ_BGOW01000017.1"/>
</dbReference>
<dbReference type="Proteomes" id="UP000286806">
    <property type="component" value="Unassembled WGS sequence"/>
</dbReference>
<keyword evidence="2" id="KW-1185">Reference proteome</keyword>
<evidence type="ECO:0000313" key="2">
    <source>
        <dbReference type="Proteomes" id="UP000286806"/>
    </source>
</evidence>
<accession>A0A401JF47</accession>
<organism evidence="1 2">
    <name type="scientific">Sulfuriferula multivorans</name>
    <dbReference type="NCBI Taxonomy" id="1559896"/>
    <lineage>
        <taxon>Bacteria</taxon>
        <taxon>Pseudomonadati</taxon>
        <taxon>Pseudomonadota</taxon>
        <taxon>Betaproteobacteria</taxon>
        <taxon>Nitrosomonadales</taxon>
        <taxon>Sulfuricellaceae</taxon>
        <taxon>Sulfuriferula</taxon>
    </lineage>
</organism>
<reference evidence="1 2" key="1">
    <citation type="journal article" date="2019" name="Front. Microbiol.">
        <title>Genomes of Neutrophilic Sulfur-Oxidizing Chemolithoautotrophs Representing 9 Proteobacterial Species From 8 Genera.</title>
        <authorList>
            <person name="Watanabe T."/>
            <person name="Kojima H."/>
            <person name="Umezawa K."/>
            <person name="Hori C."/>
            <person name="Takasuka T.E."/>
            <person name="Kato Y."/>
            <person name="Fukui M."/>
        </authorList>
    </citation>
    <scope>NUCLEOTIDE SEQUENCE [LARGE SCALE GENOMIC DNA]</scope>
    <source>
        <strain evidence="1 2">TTN</strain>
    </source>
</reference>
<name>A0A401JF47_9PROT</name>
<evidence type="ECO:0000313" key="1">
    <source>
        <dbReference type="EMBL" id="GBL46224.1"/>
    </source>
</evidence>
<proteinExistence type="predicted"/>
<sequence length="262" mass="27849">MPLNTFTKSYSVFSGEVYFDKENTSGVLTGERYFGNTPGGEISVQSTVLDHYDSDTNVVEKDFSLPYKIDRKLTLTVDDMSNDNIALFFAGGISTLAQAAGSIVDESSGPVTPGLHYQIGASLANPTGVRNISAVSVKVGATVKALNTDYLLDLVRGRILPVVGGTILANDTILVSYTKAIATRSQIATGVSASINGGLRFLANNLTGANRDIYMPRVSLKPTGSFKLKGGGENPAYASLQFEIEILKRTGYQAIYIDGQAA</sequence>
<dbReference type="EMBL" id="BGOW01000017">
    <property type="protein sequence ID" value="GBL46224.1"/>
    <property type="molecule type" value="Genomic_DNA"/>
</dbReference>
<comment type="caution">
    <text evidence="1">The sequence shown here is derived from an EMBL/GenBank/DDBJ whole genome shotgun (WGS) entry which is preliminary data.</text>
</comment>
<dbReference type="AlphaFoldDB" id="A0A401JF47"/>
<dbReference type="OrthoDB" id="8859060at2"/>
<protein>
    <submittedName>
        <fullName evidence="1">Phage protein</fullName>
    </submittedName>
</protein>